<dbReference type="AlphaFoldDB" id="A0A9Q3I2E8"/>
<gene>
    <name evidence="2" type="ORF">O181_063284</name>
</gene>
<feature type="region of interest" description="Disordered" evidence="1">
    <location>
        <begin position="1"/>
        <end position="73"/>
    </location>
</feature>
<dbReference type="EMBL" id="AVOT02030390">
    <property type="protein sequence ID" value="MBW0523569.1"/>
    <property type="molecule type" value="Genomic_DNA"/>
</dbReference>
<evidence type="ECO:0000313" key="3">
    <source>
        <dbReference type="Proteomes" id="UP000765509"/>
    </source>
</evidence>
<name>A0A9Q3I2E8_9BASI</name>
<evidence type="ECO:0000313" key="2">
    <source>
        <dbReference type="EMBL" id="MBW0523569.1"/>
    </source>
</evidence>
<proteinExistence type="predicted"/>
<protein>
    <submittedName>
        <fullName evidence="2">Uncharacterized protein</fullName>
    </submittedName>
</protein>
<reference evidence="2" key="1">
    <citation type="submission" date="2021-03" db="EMBL/GenBank/DDBJ databases">
        <title>Draft genome sequence of rust myrtle Austropuccinia psidii MF-1, a brazilian biotype.</title>
        <authorList>
            <person name="Quecine M.C."/>
            <person name="Pachon D.M.R."/>
            <person name="Bonatelli M.L."/>
            <person name="Correr F.H."/>
            <person name="Franceschini L.M."/>
            <person name="Leite T.F."/>
            <person name="Margarido G.R.A."/>
            <person name="Almeida C.A."/>
            <person name="Ferrarezi J.A."/>
            <person name="Labate C.A."/>
        </authorList>
    </citation>
    <scope>NUCLEOTIDE SEQUENCE</scope>
    <source>
        <strain evidence="2">MF-1</strain>
    </source>
</reference>
<organism evidence="2 3">
    <name type="scientific">Austropuccinia psidii MF-1</name>
    <dbReference type="NCBI Taxonomy" id="1389203"/>
    <lineage>
        <taxon>Eukaryota</taxon>
        <taxon>Fungi</taxon>
        <taxon>Dikarya</taxon>
        <taxon>Basidiomycota</taxon>
        <taxon>Pucciniomycotina</taxon>
        <taxon>Pucciniomycetes</taxon>
        <taxon>Pucciniales</taxon>
        <taxon>Sphaerophragmiaceae</taxon>
        <taxon>Austropuccinia</taxon>
    </lineage>
</organism>
<keyword evidence="3" id="KW-1185">Reference proteome</keyword>
<dbReference type="Proteomes" id="UP000765509">
    <property type="component" value="Unassembled WGS sequence"/>
</dbReference>
<comment type="caution">
    <text evidence="2">The sequence shown here is derived from an EMBL/GenBank/DDBJ whole genome shotgun (WGS) entry which is preliminary data.</text>
</comment>
<evidence type="ECO:0000256" key="1">
    <source>
        <dbReference type="SAM" id="MobiDB-lite"/>
    </source>
</evidence>
<sequence length="139" mass="15260">MHRTKPTESPIPCMPCKQTPQKPAPGPSGPQCELTFPPFVEPSQHNEPPIPGPSQASEPHEDPLTPNPATPASITIIDNMPVGCPCSFPRDPFHFLPEHNHLLPSAPSSPQSHNDAWQEFMDLRLTLMITQAIVHKSIN</sequence>
<accession>A0A9Q3I2E8</accession>